<evidence type="ECO:0000313" key="2">
    <source>
        <dbReference type="EMBL" id="GAI36523.1"/>
    </source>
</evidence>
<dbReference type="Pfam" id="PF17147">
    <property type="entry name" value="PFOR_II"/>
    <property type="match status" value="1"/>
</dbReference>
<dbReference type="InterPro" id="IPR033412">
    <property type="entry name" value="PFOR_II"/>
</dbReference>
<feature type="non-terminal residue" evidence="2">
    <location>
        <position position="1"/>
    </location>
</feature>
<dbReference type="SUPFAM" id="SSF52922">
    <property type="entry name" value="TK C-terminal domain-like"/>
    <property type="match status" value="1"/>
</dbReference>
<proteinExistence type="predicted"/>
<dbReference type="Gene3D" id="3.40.50.920">
    <property type="match status" value="1"/>
</dbReference>
<dbReference type="PANTHER" id="PTHR32154:SF0">
    <property type="entry name" value="PYRUVATE-FLAVODOXIN OXIDOREDUCTASE-RELATED"/>
    <property type="match status" value="1"/>
</dbReference>
<dbReference type="EMBL" id="BARV01032656">
    <property type="protein sequence ID" value="GAI36523.1"/>
    <property type="molecule type" value="Genomic_DNA"/>
</dbReference>
<dbReference type="GO" id="GO:0006979">
    <property type="term" value="P:response to oxidative stress"/>
    <property type="evidence" value="ECO:0007669"/>
    <property type="project" value="TreeGrafter"/>
</dbReference>
<dbReference type="Gene3D" id="3.40.50.970">
    <property type="match status" value="1"/>
</dbReference>
<dbReference type="FunFam" id="3.40.50.920:FF:000010">
    <property type="entry name" value="Pyruvate ferredoxin oxidoreductase, alpha subunit"/>
    <property type="match status" value="1"/>
</dbReference>
<accession>X1MZ11</accession>
<protein>
    <recommendedName>
        <fullName evidence="1">Pyruvate:ferredoxin oxidoreductase core domain-containing protein</fullName>
    </recommendedName>
</protein>
<dbReference type="SUPFAM" id="SSF52518">
    <property type="entry name" value="Thiamin diphosphate-binding fold (THDP-binding)"/>
    <property type="match status" value="1"/>
</dbReference>
<evidence type="ECO:0000259" key="1">
    <source>
        <dbReference type="Pfam" id="PF17147"/>
    </source>
</evidence>
<organism evidence="2">
    <name type="scientific">marine sediment metagenome</name>
    <dbReference type="NCBI Taxonomy" id="412755"/>
    <lineage>
        <taxon>unclassified sequences</taxon>
        <taxon>metagenomes</taxon>
        <taxon>ecological metagenomes</taxon>
    </lineage>
</organism>
<comment type="caution">
    <text evidence="2">The sequence shown here is derived from an EMBL/GenBank/DDBJ whole genome shotgun (WGS) entry which is preliminary data.</text>
</comment>
<dbReference type="InterPro" id="IPR029061">
    <property type="entry name" value="THDP-binding"/>
</dbReference>
<gene>
    <name evidence="2" type="ORF">S06H3_51465</name>
</gene>
<dbReference type="InterPro" id="IPR050722">
    <property type="entry name" value="Pyruvate:ferred/Flavod_OxRd"/>
</dbReference>
<name>X1MZ11_9ZZZZ</name>
<dbReference type="PANTHER" id="PTHR32154">
    <property type="entry name" value="PYRUVATE-FLAVODOXIN OXIDOREDUCTASE-RELATED"/>
    <property type="match status" value="1"/>
</dbReference>
<feature type="domain" description="Pyruvate:ferredoxin oxidoreductase core" evidence="1">
    <location>
        <begin position="94"/>
        <end position="195"/>
    </location>
</feature>
<reference evidence="2" key="1">
    <citation type="journal article" date="2014" name="Front. Microbiol.">
        <title>High frequency of phylogenetically diverse reductive dehalogenase-homologous genes in deep subseafloor sedimentary metagenomes.</title>
        <authorList>
            <person name="Kawai M."/>
            <person name="Futagami T."/>
            <person name="Toyoda A."/>
            <person name="Takaki Y."/>
            <person name="Nishi S."/>
            <person name="Hori S."/>
            <person name="Arai W."/>
            <person name="Tsubouchi T."/>
            <person name="Morono Y."/>
            <person name="Uchiyama I."/>
            <person name="Ito T."/>
            <person name="Fujiyama A."/>
            <person name="Inagaki F."/>
            <person name="Takami H."/>
        </authorList>
    </citation>
    <scope>NUCLEOTIDE SEQUENCE</scope>
    <source>
        <strain evidence="2">Expedition CK06-06</strain>
    </source>
</reference>
<sequence length="223" mass="25253">DGFNLTHVIEPIWLMDKSELGDFLPEYKPPISLNPDHPVSLGCYALPSEYTEAKMAQNAVLREAKGVAERVWKEFGELTGRVYKPLESYRMEDAEIALALQGSFAETASIAVDRMREEGKKVGLIMPRLWRPFPFKELRGTVKDLDVLVVLDRCFSFGSHPPLGSEIRSALYREPKRPQVVSFIGGLGGRDISPEGFERIIEDGSKAARVKPEEEFEIFRLRR</sequence>
<dbReference type="InterPro" id="IPR009014">
    <property type="entry name" value="Transketo_C/PFOR_II"/>
</dbReference>
<dbReference type="AlphaFoldDB" id="X1MZ11"/>